<dbReference type="AlphaFoldDB" id="A0A2M4BWK4"/>
<sequence>MPASFAAGAASAELAATSPSPPEPPAVASPSAASPSSSSTAAFLPFSSGEMGLEQDPASFMTSANRIFEDPREDPDGRLPVAAAPAAAPVAGGFPPLRYFCNTSYSGMMASSRKFSTLSLSSSSSYASSGSVFSNSTRNSWITGPSSSVASKPMNASFSACSKFFSPYAATVRRKFGRCKLQYLATSAPPCPSYTAKNDTFSSKSSMQLWASSWLIRHPCMELDPATRNSFDSSLDSFSVIGVDRYAPMVALFSFCCAVSLIGRSFHSYSTRGGYN</sequence>
<protein>
    <submittedName>
        <fullName evidence="2">Uncharacterized protein</fullName>
    </submittedName>
</protein>
<feature type="region of interest" description="Disordered" evidence="1">
    <location>
        <begin position="1"/>
        <end position="50"/>
    </location>
</feature>
<dbReference type="EMBL" id="GGFJ01008241">
    <property type="protein sequence ID" value="MBW57382.1"/>
    <property type="molecule type" value="Transcribed_RNA"/>
</dbReference>
<name>A0A2M4BWK4_9DIPT</name>
<accession>A0A2M4BWK4</accession>
<reference evidence="2" key="1">
    <citation type="submission" date="2018-01" db="EMBL/GenBank/DDBJ databases">
        <title>An insight into the sialome of Amazonian anophelines.</title>
        <authorList>
            <person name="Ribeiro J.M."/>
            <person name="Scarpassa V."/>
            <person name="Calvo E."/>
        </authorList>
    </citation>
    <scope>NUCLEOTIDE SEQUENCE</scope>
    <source>
        <tissue evidence="2">Salivary glands</tissue>
    </source>
</reference>
<feature type="compositionally biased region" description="Low complexity" evidence="1">
    <location>
        <begin position="1"/>
        <end position="18"/>
    </location>
</feature>
<evidence type="ECO:0000313" key="2">
    <source>
        <dbReference type="EMBL" id="MBW57382.1"/>
    </source>
</evidence>
<feature type="compositionally biased region" description="Low complexity" evidence="1">
    <location>
        <begin position="28"/>
        <end position="48"/>
    </location>
</feature>
<organism evidence="2">
    <name type="scientific">Anopheles marajoara</name>
    <dbReference type="NCBI Taxonomy" id="58244"/>
    <lineage>
        <taxon>Eukaryota</taxon>
        <taxon>Metazoa</taxon>
        <taxon>Ecdysozoa</taxon>
        <taxon>Arthropoda</taxon>
        <taxon>Hexapoda</taxon>
        <taxon>Insecta</taxon>
        <taxon>Pterygota</taxon>
        <taxon>Neoptera</taxon>
        <taxon>Endopterygota</taxon>
        <taxon>Diptera</taxon>
        <taxon>Nematocera</taxon>
        <taxon>Culicoidea</taxon>
        <taxon>Culicidae</taxon>
        <taxon>Anophelinae</taxon>
        <taxon>Anopheles</taxon>
    </lineage>
</organism>
<proteinExistence type="predicted"/>
<evidence type="ECO:0000256" key="1">
    <source>
        <dbReference type="SAM" id="MobiDB-lite"/>
    </source>
</evidence>